<reference evidence="3 4" key="2">
    <citation type="journal article" date="2013" name="Plant Cell Physiol.">
        <title>Rice Annotation Project Database (RAP-DB): an integrative and interactive database for rice genomics.</title>
        <authorList>
            <person name="Sakai H."/>
            <person name="Lee S.S."/>
            <person name="Tanaka T."/>
            <person name="Numa H."/>
            <person name="Kim J."/>
            <person name="Kawahara Y."/>
            <person name="Wakimoto H."/>
            <person name="Yang C.C."/>
            <person name="Iwamoto M."/>
            <person name="Abe T."/>
            <person name="Yamada Y."/>
            <person name="Muto A."/>
            <person name="Inokuchi H."/>
            <person name="Ikemura T."/>
            <person name="Matsumoto T."/>
            <person name="Sasaki T."/>
            <person name="Itoh T."/>
        </authorList>
    </citation>
    <scope>NUCLEOTIDE SEQUENCE [LARGE SCALE GENOMIC DNA]</scope>
    <source>
        <strain evidence="4">cv. Nipponbare</strain>
    </source>
</reference>
<dbReference type="SMR" id="A0A0P0WHS9"/>
<dbReference type="Pfam" id="PF06454">
    <property type="entry name" value="THH1_TOM1-3_dom"/>
    <property type="match status" value="1"/>
</dbReference>
<evidence type="ECO:0000256" key="1">
    <source>
        <dbReference type="SAM" id="Phobius"/>
    </source>
</evidence>
<evidence type="ECO:0000313" key="3">
    <source>
        <dbReference type="EMBL" id="BAS92198.1"/>
    </source>
</evidence>
<keyword evidence="1" id="KW-0812">Transmembrane</keyword>
<keyword evidence="1" id="KW-0472">Membrane</keyword>
<feature type="non-terminal residue" evidence="3">
    <location>
        <position position="1"/>
    </location>
</feature>
<organism evidence="3 4">
    <name type="scientific">Oryza sativa subsp. japonica</name>
    <name type="common">Rice</name>
    <dbReference type="NCBI Taxonomy" id="39947"/>
    <lineage>
        <taxon>Eukaryota</taxon>
        <taxon>Viridiplantae</taxon>
        <taxon>Streptophyta</taxon>
        <taxon>Embryophyta</taxon>
        <taxon>Tracheophyta</taxon>
        <taxon>Spermatophyta</taxon>
        <taxon>Magnoliopsida</taxon>
        <taxon>Liliopsida</taxon>
        <taxon>Poales</taxon>
        <taxon>Poaceae</taxon>
        <taxon>BOP clade</taxon>
        <taxon>Oryzoideae</taxon>
        <taxon>Oryzeae</taxon>
        <taxon>Oryzinae</taxon>
        <taxon>Oryza</taxon>
        <taxon>Oryza sativa</taxon>
    </lineage>
</organism>
<dbReference type="Gramene" id="Os05t0141100-01">
    <property type="protein sequence ID" value="Os05t0141100-01"/>
    <property type="gene ID" value="Os05g0141100"/>
</dbReference>
<feature type="domain" description="THH1/TOM1/TOM3" evidence="2">
    <location>
        <begin position="10"/>
        <end position="56"/>
    </location>
</feature>
<dbReference type="FunCoup" id="A0A0P0WHS9">
    <property type="interactions" value="5"/>
</dbReference>
<gene>
    <name evidence="3" type="ordered locus">Os05g0141100</name>
    <name evidence="3" type="ORF">OSNPB_050141100</name>
</gene>
<proteinExistence type="predicted"/>
<evidence type="ECO:0000313" key="4">
    <source>
        <dbReference type="Proteomes" id="UP000059680"/>
    </source>
</evidence>
<dbReference type="Proteomes" id="UP000059680">
    <property type="component" value="Chromosome 5"/>
</dbReference>
<dbReference type="EMBL" id="AP014961">
    <property type="protein sequence ID" value="BAS92198.1"/>
    <property type="molecule type" value="Genomic_DNA"/>
</dbReference>
<reference evidence="4" key="1">
    <citation type="journal article" date="2005" name="Nature">
        <title>The map-based sequence of the rice genome.</title>
        <authorList>
            <consortium name="International rice genome sequencing project (IRGSP)"/>
            <person name="Matsumoto T."/>
            <person name="Wu J."/>
            <person name="Kanamori H."/>
            <person name="Katayose Y."/>
            <person name="Fujisawa M."/>
            <person name="Namiki N."/>
            <person name="Mizuno H."/>
            <person name="Yamamoto K."/>
            <person name="Antonio B.A."/>
            <person name="Baba T."/>
            <person name="Sakata K."/>
            <person name="Nagamura Y."/>
            <person name="Aoki H."/>
            <person name="Arikawa K."/>
            <person name="Arita K."/>
            <person name="Bito T."/>
            <person name="Chiden Y."/>
            <person name="Fujitsuka N."/>
            <person name="Fukunaka R."/>
            <person name="Hamada M."/>
            <person name="Harada C."/>
            <person name="Hayashi A."/>
            <person name="Hijishita S."/>
            <person name="Honda M."/>
            <person name="Hosokawa S."/>
            <person name="Ichikawa Y."/>
            <person name="Idonuma A."/>
            <person name="Iijima M."/>
            <person name="Ikeda M."/>
            <person name="Ikeno M."/>
            <person name="Ito K."/>
            <person name="Ito S."/>
            <person name="Ito T."/>
            <person name="Ito Y."/>
            <person name="Ito Y."/>
            <person name="Iwabuchi A."/>
            <person name="Kamiya K."/>
            <person name="Karasawa W."/>
            <person name="Kurita K."/>
            <person name="Katagiri S."/>
            <person name="Kikuta A."/>
            <person name="Kobayashi H."/>
            <person name="Kobayashi N."/>
            <person name="Machita K."/>
            <person name="Maehara T."/>
            <person name="Masukawa M."/>
            <person name="Mizubayashi T."/>
            <person name="Mukai Y."/>
            <person name="Nagasaki H."/>
            <person name="Nagata Y."/>
            <person name="Naito S."/>
            <person name="Nakashima M."/>
            <person name="Nakama Y."/>
            <person name="Nakamichi Y."/>
            <person name="Nakamura M."/>
            <person name="Meguro A."/>
            <person name="Negishi M."/>
            <person name="Ohta I."/>
            <person name="Ohta T."/>
            <person name="Okamoto M."/>
            <person name="Ono N."/>
            <person name="Saji S."/>
            <person name="Sakaguchi M."/>
            <person name="Sakai K."/>
            <person name="Shibata M."/>
            <person name="Shimokawa T."/>
            <person name="Song J."/>
            <person name="Takazaki Y."/>
            <person name="Terasawa K."/>
            <person name="Tsugane M."/>
            <person name="Tsuji K."/>
            <person name="Ueda S."/>
            <person name="Waki K."/>
            <person name="Yamagata H."/>
            <person name="Yamamoto M."/>
            <person name="Yamamoto S."/>
            <person name="Yamane H."/>
            <person name="Yoshiki S."/>
            <person name="Yoshihara R."/>
            <person name="Yukawa K."/>
            <person name="Zhong H."/>
            <person name="Yano M."/>
            <person name="Yuan Q."/>
            <person name="Ouyang S."/>
            <person name="Liu J."/>
            <person name="Jones K.M."/>
            <person name="Gansberger K."/>
            <person name="Moffat K."/>
            <person name="Hill J."/>
            <person name="Bera J."/>
            <person name="Fadrosh D."/>
            <person name="Jin S."/>
            <person name="Johri S."/>
            <person name="Kim M."/>
            <person name="Overton L."/>
            <person name="Reardon M."/>
            <person name="Tsitrin T."/>
            <person name="Vuong H."/>
            <person name="Weaver B."/>
            <person name="Ciecko A."/>
            <person name="Tallon L."/>
            <person name="Jackson J."/>
            <person name="Pai G."/>
            <person name="Aken S.V."/>
            <person name="Utterback T."/>
            <person name="Reidmuller S."/>
            <person name="Feldblyum T."/>
            <person name="Hsiao J."/>
            <person name="Zismann V."/>
            <person name="Iobst S."/>
            <person name="de Vazeille A.R."/>
            <person name="Buell C.R."/>
            <person name="Ying K."/>
            <person name="Li Y."/>
            <person name="Lu T."/>
            <person name="Huang Y."/>
            <person name="Zhao Q."/>
            <person name="Feng Q."/>
            <person name="Zhang L."/>
            <person name="Zhu J."/>
            <person name="Weng Q."/>
            <person name="Mu J."/>
            <person name="Lu Y."/>
            <person name="Fan D."/>
            <person name="Liu Y."/>
            <person name="Guan J."/>
            <person name="Zhang Y."/>
            <person name="Yu S."/>
            <person name="Liu X."/>
            <person name="Zhang Y."/>
            <person name="Hong G."/>
            <person name="Han B."/>
            <person name="Choisne N."/>
            <person name="Demange N."/>
            <person name="Orjeda G."/>
            <person name="Samain S."/>
            <person name="Cattolico L."/>
            <person name="Pelletier E."/>
            <person name="Couloux A."/>
            <person name="Segurens B."/>
            <person name="Wincker P."/>
            <person name="D'Hont A."/>
            <person name="Scarpelli C."/>
            <person name="Weissenbach J."/>
            <person name="Salanoubat M."/>
            <person name="Quetier F."/>
            <person name="Yu Y."/>
            <person name="Kim H.R."/>
            <person name="Rambo T."/>
            <person name="Currie J."/>
            <person name="Collura K."/>
            <person name="Luo M."/>
            <person name="Yang T."/>
            <person name="Ammiraju J.S.S."/>
            <person name="Engler F."/>
            <person name="Soderlund C."/>
            <person name="Wing R.A."/>
            <person name="Palmer L.E."/>
            <person name="de la Bastide M."/>
            <person name="Spiegel L."/>
            <person name="Nascimento L."/>
            <person name="Zutavern T."/>
            <person name="O'Shaughnessy A."/>
            <person name="Dike S."/>
            <person name="Dedhia N."/>
            <person name="Preston R."/>
            <person name="Balija V."/>
            <person name="McCombie W.R."/>
            <person name="Chow T."/>
            <person name="Chen H."/>
            <person name="Chung M."/>
            <person name="Chen C."/>
            <person name="Shaw J."/>
            <person name="Wu H."/>
            <person name="Hsiao K."/>
            <person name="Chao Y."/>
            <person name="Chu M."/>
            <person name="Cheng C."/>
            <person name="Hour A."/>
            <person name="Lee P."/>
            <person name="Lin S."/>
            <person name="Lin Y."/>
            <person name="Liou J."/>
            <person name="Liu S."/>
            <person name="Hsing Y."/>
            <person name="Raghuvanshi S."/>
            <person name="Mohanty A."/>
            <person name="Bharti A.K."/>
            <person name="Gaur A."/>
            <person name="Gupta V."/>
            <person name="Kumar D."/>
            <person name="Ravi V."/>
            <person name="Vij S."/>
            <person name="Kapur A."/>
            <person name="Khurana P."/>
            <person name="Khurana P."/>
            <person name="Khurana J.P."/>
            <person name="Tyagi A.K."/>
            <person name="Gaikwad K."/>
            <person name="Singh A."/>
            <person name="Dalal V."/>
            <person name="Srivastava S."/>
            <person name="Dixit A."/>
            <person name="Pal A.K."/>
            <person name="Ghazi I.A."/>
            <person name="Yadav M."/>
            <person name="Pandit A."/>
            <person name="Bhargava A."/>
            <person name="Sureshbabu K."/>
            <person name="Batra K."/>
            <person name="Sharma T.R."/>
            <person name="Mohapatra T."/>
            <person name="Singh N.K."/>
            <person name="Messing J."/>
            <person name="Nelson A.B."/>
            <person name="Fuks G."/>
            <person name="Kavchok S."/>
            <person name="Keizer G."/>
            <person name="Linton E."/>
            <person name="Llaca V."/>
            <person name="Song R."/>
            <person name="Tanyolac B."/>
            <person name="Young S."/>
            <person name="Ho-Il K."/>
            <person name="Hahn J.H."/>
            <person name="Sangsakoo G."/>
            <person name="Vanavichit A."/>
            <person name="de Mattos Luiz.A.T."/>
            <person name="Zimmer P.D."/>
            <person name="Malone G."/>
            <person name="Dellagostin O."/>
            <person name="de Oliveira A.C."/>
            <person name="Bevan M."/>
            <person name="Bancroft I."/>
            <person name="Minx P."/>
            <person name="Cordum H."/>
            <person name="Wilson R."/>
            <person name="Cheng Z."/>
            <person name="Jin W."/>
            <person name="Jiang J."/>
            <person name="Leong S.A."/>
            <person name="Iwama H."/>
            <person name="Gojobori T."/>
            <person name="Itoh T."/>
            <person name="Niimura Y."/>
            <person name="Fujii Y."/>
            <person name="Habara T."/>
            <person name="Sakai H."/>
            <person name="Sato Y."/>
            <person name="Wilson G."/>
            <person name="Kumar K."/>
            <person name="McCouch S."/>
            <person name="Juretic N."/>
            <person name="Hoen D."/>
            <person name="Wright S."/>
            <person name="Bruskiewich R."/>
            <person name="Bureau T."/>
            <person name="Miyao A."/>
            <person name="Hirochika H."/>
            <person name="Nishikawa T."/>
            <person name="Kadowaki K."/>
            <person name="Sugiura M."/>
            <person name="Burr B."/>
            <person name="Sasaki T."/>
        </authorList>
    </citation>
    <scope>NUCLEOTIDE SEQUENCE [LARGE SCALE GENOMIC DNA]</scope>
    <source>
        <strain evidence="4">cv. Nipponbare</strain>
    </source>
</reference>
<keyword evidence="4" id="KW-1185">Reference proteome</keyword>
<name>A0A0P0WHS9_ORYSJ</name>
<protein>
    <submittedName>
        <fullName evidence="3">Os05g0141100 protein</fullName>
    </submittedName>
</protein>
<dbReference type="PaxDb" id="39947-A0A0P0WHS9"/>
<evidence type="ECO:0000259" key="2">
    <source>
        <dbReference type="Pfam" id="PF06454"/>
    </source>
</evidence>
<dbReference type="AlphaFoldDB" id="A0A0P0WHS9"/>
<keyword evidence="1" id="KW-1133">Transmembrane helix</keyword>
<feature type="transmembrane region" description="Helical" evidence="1">
    <location>
        <begin position="38"/>
        <end position="59"/>
    </location>
</feature>
<dbReference type="InterPro" id="IPR009457">
    <property type="entry name" value="THH1/TOM1/TOM3_dom"/>
</dbReference>
<dbReference type="InParanoid" id="A0A0P0WHS9"/>
<reference evidence="3 4" key="3">
    <citation type="journal article" date="2013" name="Rice">
        <title>Improvement of the Oryza sativa Nipponbare reference genome using next generation sequence and optical map data.</title>
        <authorList>
            <person name="Kawahara Y."/>
            <person name="de la Bastide M."/>
            <person name="Hamilton J.P."/>
            <person name="Kanamori H."/>
            <person name="McCombie W.R."/>
            <person name="Ouyang S."/>
            <person name="Schwartz D.C."/>
            <person name="Tanaka T."/>
            <person name="Wu J."/>
            <person name="Zhou S."/>
            <person name="Childs K.L."/>
            <person name="Davidson R.M."/>
            <person name="Lin H."/>
            <person name="Quesada-Ocampo L."/>
            <person name="Vaillancourt B."/>
            <person name="Sakai H."/>
            <person name="Lee S.S."/>
            <person name="Kim J."/>
            <person name="Numa H."/>
            <person name="Itoh T."/>
            <person name="Buell C.R."/>
            <person name="Matsumoto T."/>
        </authorList>
    </citation>
    <scope>NUCLEOTIDE SEQUENCE [LARGE SCALE GENOMIC DNA]</scope>
    <source>
        <strain evidence="4">cv. Nipponbare</strain>
    </source>
</reference>
<accession>A0A0P0WHS9</accession>
<sequence length="61" mass="6911">ICLGSHSSRTYAISLLFWAEIYCQAHAMSNDGLGPPFLLDQCCVVYAIQVMYCIIFSCWTR</sequence>